<evidence type="ECO:0000256" key="6">
    <source>
        <dbReference type="SAM" id="Phobius"/>
    </source>
</evidence>
<feature type="transmembrane region" description="Helical" evidence="6">
    <location>
        <begin position="868"/>
        <end position="894"/>
    </location>
</feature>
<evidence type="ECO:0000256" key="4">
    <source>
        <dbReference type="ARBA" id="ARBA00022989"/>
    </source>
</evidence>
<dbReference type="InterPro" id="IPR045062">
    <property type="entry name" value="Cyt_c_biogenesis_CcsA/CcmC"/>
</dbReference>
<keyword evidence="2 6" id="KW-0812">Transmembrane</keyword>
<keyword evidence="5 6" id="KW-0472">Membrane</keyword>
<protein>
    <submittedName>
        <fullName evidence="9">Cytochrome c biosynthesis protein CcsA</fullName>
    </submittedName>
</protein>
<keyword evidence="3" id="KW-0201">Cytochrome c-type biogenesis</keyword>
<feature type="transmembrane region" description="Helical" evidence="6">
    <location>
        <begin position="829"/>
        <end position="848"/>
    </location>
</feature>
<name>A0A290HAW9_9BACT</name>
<sequence length="1045" mass="117710">MDFVLKQIFSMKSAIILMVLFGLFCGVATFIENDFGVETSWALIYTAWWFELIQVALALILIFNIIRYKLYKLDKLPAFLFHISFVFILIGSGITRYYGFEGTLHVRNGMQEDKVLSSSTFVQVSALKENKTYSYSHPQLISRAGGNGFSFSFDVGGDKAEVKFKQYLPNATAKVVDDPQGVPMISMMLSGYGESLNVVLKEGDTYESSEYIFSFNAQAPQTKKTIIQFTLEDGKFYFYSKEKIAWFKMAENKRGEYAADNKQDFVIGQLYTIGNVNFAPRYIGLKGQEKVVEDKNPMIKANGVSAIIVDAKYKGETKEIAMFGQGKGSEGEPTKILIAGVPFIFEWGAQIFTLPFAIQLNEFQLDRYAGSMSPMSYASEVEVVDSEKGVHVPFRIYMNHVLDYRGFRFFQSSYDKDEKGTILSVNNDPGKLPTYFGYLLLGIGLFFNLLNPKSRFRKLAGMVQKDMTKVKSVLVALISVFVLSQGSALHAYTTEEYIGFLKQYDVKHADKFGRVLVQSVDGRIKPIDTISTELLNKIYGGSTYEGLSANQVALSMMSSPSEWQGLPIIKVFHPDLKKIIGIPENQKYASFNDFFEKEGDHAYKLTKYSEEANRKKPALRNQFDKDILKVDERVNICYMVYTGEVFKMIPKQNDINKKWFAPQEAVMNFSKQEGDEVRALLGGYFDSISEGLEKGNWENANKAIDKLQSYQEQYGSEIIPSDSRIKAEIFFNHAKIFARLTPVYLLSGLVLLCFIFAKMVKSSLNIKLATKIVLTINFIAFLAHTGGLGLRWYISTHAPWSDGYESMIYIAWAIALAGIFFSRQSVVSLALTSILAGVTLFVAHLSWMDPQITNLVPVLKSYWLNIHVSVITASYGFLGLCALLGFFTLILFIIRSTKPTKRNVEIERNIIEATRINEMAMILGLSLLTIGNFLGGVWANESWGRYWGWDPKETWALVSILFYAAVVHLRFIPKFNTPFAFAVASTITFSSIIMTYFGVNFYLSGMHSYAAGDPIPVPSFVYYTVAIVALVIALAYPKRGISKTL</sequence>
<keyword evidence="4 6" id="KW-1133">Transmembrane helix</keyword>
<evidence type="ECO:0000313" key="10">
    <source>
        <dbReference type="Proteomes" id="UP000217349"/>
    </source>
</evidence>
<evidence type="ECO:0000256" key="2">
    <source>
        <dbReference type="ARBA" id="ARBA00022692"/>
    </source>
</evidence>
<dbReference type="OrthoDB" id="9814290at2"/>
<dbReference type="InterPro" id="IPR007816">
    <property type="entry name" value="ResB-like_domain"/>
</dbReference>
<dbReference type="GO" id="GO:0017004">
    <property type="term" value="P:cytochrome complex assembly"/>
    <property type="evidence" value="ECO:0007669"/>
    <property type="project" value="UniProtKB-KW"/>
</dbReference>
<organism evidence="9 10">
    <name type="scientific">Sulfurospirillum diekertiae</name>
    <dbReference type="NCBI Taxonomy" id="1854492"/>
    <lineage>
        <taxon>Bacteria</taxon>
        <taxon>Pseudomonadati</taxon>
        <taxon>Campylobacterota</taxon>
        <taxon>Epsilonproteobacteria</taxon>
        <taxon>Campylobacterales</taxon>
        <taxon>Sulfurospirillaceae</taxon>
        <taxon>Sulfurospirillum</taxon>
    </lineage>
</organism>
<feature type="transmembrane region" description="Helical" evidence="6">
    <location>
        <begin position="915"/>
        <end position="934"/>
    </location>
</feature>
<feature type="transmembrane region" description="Helical" evidence="6">
    <location>
        <begin position="806"/>
        <end position="822"/>
    </location>
</feature>
<dbReference type="GO" id="GO:0020037">
    <property type="term" value="F:heme binding"/>
    <property type="evidence" value="ECO:0007669"/>
    <property type="project" value="InterPro"/>
</dbReference>
<reference evidence="10" key="1">
    <citation type="submission" date="2017-09" db="EMBL/GenBank/DDBJ databases">
        <title>The complete genome of Sulfurospirillum sp. JPD-1.</title>
        <authorList>
            <person name="Goris T."/>
        </authorList>
    </citation>
    <scope>NUCLEOTIDE SEQUENCE [LARGE SCALE GENOMIC DNA]</scope>
    <source>
        <strain evidence="10">JPD-1</strain>
    </source>
</reference>
<evidence type="ECO:0000256" key="1">
    <source>
        <dbReference type="ARBA" id="ARBA00004141"/>
    </source>
</evidence>
<feature type="transmembrane region" description="Helical" evidence="6">
    <location>
        <begin position="1019"/>
        <end position="1036"/>
    </location>
</feature>
<accession>A0A290HAW9</accession>
<dbReference type="RefSeq" id="WP_096045888.1">
    <property type="nucleotide sequence ID" value="NZ_CP023275.1"/>
</dbReference>
<feature type="transmembrane region" description="Helical" evidence="6">
    <location>
        <begin position="78"/>
        <end position="98"/>
    </location>
</feature>
<dbReference type="PANTHER" id="PTHR30071">
    <property type="entry name" value="HEME EXPORTER PROTEIN C"/>
    <property type="match status" value="1"/>
</dbReference>
<evidence type="ECO:0000313" key="9">
    <source>
        <dbReference type="EMBL" id="ATB68702.1"/>
    </source>
</evidence>
<feature type="transmembrane region" description="Helical" evidence="6">
    <location>
        <begin position="43"/>
        <end position="66"/>
    </location>
</feature>
<dbReference type="KEGG" id="sulj:SJPD1_0581"/>
<dbReference type="Proteomes" id="UP000217349">
    <property type="component" value="Chromosome"/>
</dbReference>
<evidence type="ECO:0000256" key="3">
    <source>
        <dbReference type="ARBA" id="ARBA00022748"/>
    </source>
</evidence>
<feature type="transmembrane region" description="Helical" evidence="6">
    <location>
        <begin position="432"/>
        <end position="451"/>
    </location>
</feature>
<feature type="domain" description="ResB-like" evidence="8">
    <location>
        <begin position="345"/>
        <end position="418"/>
    </location>
</feature>
<comment type="subcellular location">
    <subcellularLocation>
        <location evidence="1">Membrane</location>
        <topology evidence="1">Multi-pass membrane protein</topology>
    </subcellularLocation>
</comment>
<dbReference type="GO" id="GO:0005886">
    <property type="term" value="C:plasma membrane"/>
    <property type="evidence" value="ECO:0007669"/>
    <property type="project" value="TreeGrafter"/>
</dbReference>
<feature type="domain" description="Cytochrome c assembly protein" evidence="7">
    <location>
        <begin position="800"/>
        <end position="1007"/>
    </location>
</feature>
<evidence type="ECO:0000256" key="5">
    <source>
        <dbReference type="ARBA" id="ARBA00023136"/>
    </source>
</evidence>
<evidence type="ECO:0000259" key="8">
    <source>
        <dbReference type="Pfam" id="PF05140"/>
    </source>
</evidence>
<dbReference type="PANTHER" id="PTHR30071:SF1">
    <property type="entry name" value="CYTOCHROME B_B6 PROTEIN-RELATED"/>
    <property type="match status" value="1"/>
</dbReference>
<feature type="transmembrane region" description="Helical" evidence="6">
    <location>
        <begin position="772"/>
        <end position="794"/>
    </location>
</feature>
<dbReference type="EMBL" id="CP023275">
    <property type="protein sequence ID" value="ATB68702.1"/>
    <property type="molecule type" value="Genomic_DNA"/>
</dbReference>
<gene>
    <name evidence="9" type="ORF">SJPD1_0581</name>
</gene>
<dbReference type="AlphaFoldDB" id="A0A290HAW9"/>
<feature type="transmembrane region" description="Helical" evidence="6">
    <location>
        <begin position="954"/>
        <end position="972"/>
    </location>
</feature>
<proteinExistence type="predicted"/>
<evidence type="ECO:0000259" key="7">
    <source>
        <dbReference type="Pfam" id="PF01578"/>
    </source>
</evidence>
<feature type="transmembrane region" description="Helical" evidence="6">
    <location>
        <begin position="979"/>
        <end position="999"/>
    </location>
</feature>
<feature type="transmembrane region" description="Helical" evidence="6">
    <location>
        <begin position="743"/>
        <end position="760"/>
    </location>
</feature>
<feature type="transmembrane region" description="Helical" evidence="6">
    <location>
        <begin position="472"/>
        <end position="492"/>
    </location>
</feature>
<dbReference type="InterPro" id="IPR002541">
    <property type="entry name" value="Cyt_c_assembly"/>
</dbReference>
<dbReference type="Pfam" id="PF01578">
    <property type="entry name" value="Cytochrom_C_asm"/>
    <property type="match status" value="1"/>
</dbReference>
<dbReference type="Pfam" id="PF05140">
    <property type="entry name" value="ResB"/>
    <property type="match status" value="1"/>
</dbReference>
<feature type="transmembrane region" description="Helical" evidence="6">
    <location>
        <begin position="12"/>
        <end position="31"/>
    </location>
</feature>